<comment type="caution">
    <text evidence="1">The sequence shown here is derived from an EMBL/GenBank/DDBJ whole genome shotgun (WGS) entry which is preliminary data.</text>
</comment>
<evidence type="ECO:0000313" key="2">
    <source>
        <dbReference type="Proteomes" id="UP000274117"/>
    </source>
</evidence>
<reference evidence="1 2" key="1">
    <citation type="submission" date="2018-11" db="EMBL/GenBank/DDBJ databases">
        <authorList>
            <person name="Stevens M.J."/>
            <person name="Cernela N."/>
            <person name="Spoerry Serrano N."/>
            <person name="Schmitt S."/>
            <person name="Schrenzel J."/>
            <person name="Stephan R."/>
        </authorList>
    </citation>
    <scope>NUCLEOTIDE SEQUENCE [LARGE SCALE GENOMIC DNA]</scope>
    <source>
        <strain evidence="1 2">PP422</strain>
    </source>
</reference>
<dbReference type="SUPFAM" id="SSF53474">
    <property type="entry name" value="alpha/beta-Hydrolases"/>
    <property type="match status" value="1"/>
</dbReference>
<evidence type="ECO:0008006" key="3">
    <source>
        <dbReference type="Google" id="ProtNLM"/>
    </source>
</evidence>
<accession>A0A426TII4</accession>
<dbReference type="EMBL" id="RSDO01000002">
    <property type="protein sequence ID" value="RRR55151.1"/>
    <property type="molecule type" value="Genomic_DNA"/>
</dbReference>
<sequence length="195" mass="22070">MNYHFVEGNAPCLLVFFHGTGGDEQSMLFLREKLDPEAAVLSFRGNVGQGKSRRFFAPLVDGQLDLLDFEQRLTDFIDQWPQIAVADYQQIIFVGFSNGANFIAGLLTKRADLADCYLLLHPSALDFSVPLENSRADILVTVGLQDQLVAPVAVQELYQNWQETAFPKLQLAIFDKGHFLTIDEIDRIINWYQTK</sequence>
<dbReference type="InterPro" id="IPR029058">
    <property type="entry name" value="AB_hydrolase_fold"/>
</dbReference>
<name>A0A426TII4_STRSU</name>
<evidence type="ECO:0000313" key="1">
    <source>
        <dbReference type="EMBL" id="RRR55151.1"/>
    </source>
</evidence>
<protein>
    <recommendedName>
        <fullName evidence="3">Phospholipase/carboxylesterase</fullName>
    </recommendedName>
</protein>
<gene>
    <name evidence="1" type="ORF">EI998_01285</name>
</gene>
<proteinExistence type="predicted"/>
<dbReference type="RefSeq" id="WP_105160958.1">
    <property type="nucleotide sequence ID" value="NZ_JABCRN010000024.1"/>
</dbReference>
<dbReference type="Gene3D" id="3.40.50.1820">
    <property type="entry name" value="alpha/beta hydrolase"/>
    <property type="match status" value="1"/>
</dbReference>
<dbReference type="AlphaFoldDB" id="A0A426TII4"/>
<organism evidence="1 2">
    <name type="scientific">Streptococcus suis</name>
    <dbReference type="NCBI Taxonomy" id="1307"/>
    <lineage>
        <taxon>Bacteria</taxon>
        <taxon>Bacillati</taxon>
        <taxon>Bacillota</taxon>
        <taxon>Bacilli</taxon>
        <taxon>Lactobacillales</taxon>
        <taxon>Streptococcaceae</taxon>
        <taxon>Streptococcus</taxon>
    </lineage>
</organism>
<reference evidence="1 2" key="2">
    <citation type="submission" date="2018-12" db="EMBL/GenBank/DDBJ databases">
        <title>Whole-genome sequences of fifteen clinical Streptococcus suis strains isolated from pigs between 2006 and 2018.</title>
        <authorList>
            <person name="Stevens M.J.A."/>
            <person name="Cernela N."/>
            <person name="Spoerry Serrano N."/>
            <person name="Schmitt S."/>
            <person name="Schrenzel J."/>
            <person name="Stephan R."/>
        </authorList>
    </citation>
    <scope>NUCLEOTIDE SEQUENCE [LARGE SCALE GENOMIC DNA]</scope>
    <source>
        <strain evidence="1 2">PP422</strain>
    </source>
</reference>
<dbReference type="Proteomes" id="UP000274117">
    <property type="component" value="Unassembled WGS sequence"/>
</dbReference>